<dbReference type="AlphaFoldDB" id="A0AAE1PWJ3"/>
<keyword evidence="3 13" id="KW-0245">EGF-like domain</keyword>
<dbReference type="InterPro" id="IPR049883">
    <property type="entry name" value="NOTCH1_EGF-like"/>
</dbReference>
<feature type="disulfide bond" evidence="14">
    <location>
        <begin position="255"/>
        <end position="270"/>
    </location>
</feature>
<dbReference type="FunFam" id="2.120.10.30:FF:000241">
    <property type="entry name" value="Low-density lipoprotein receptor-related protein 6"/>
    <property type="match status" value="1"/>
</dbReference>
<evidence type="ECO:0000256" key="17">
    <source>
        <dbReference type="SAM" id="Phobius"/>
    </source>
</evidence>
<keyword evidence="7" id="KW-0677">Repeat</keyword>
<gene>
    <name evidence="20" type="ORF">Pmani_013804</name>
</gene>
<dbReference type="Gene3D" id="2.10.25.10">
    <property type="entry name" value="Laminin"/>
    <property type="match status" value="2"/>
</dbReference>
<dbReference type="InterPro" id="IPR001881">
    <property type="entry name" value="EGF-like_Ca-bd_dom"/>
</dbReference>
<comment type="caution">
    <text evidence="13">Lacks conserved residue(s) required for the propagation of feature annotation.</text>
</comment>
<evidence type="ECO:0000256" key="10">
    <source>
        <dbReference type="ARBA" id="ARBA00023157"/>
    </source>
</evidence>
<dbReference type="PROSITE" id="PS00010">
    <property type="entry name" value="ASX_HYDROXYL"/>
    <property type="match status" value="1"/>
</dbReference>
<dbReference type="GO" id="GO:0043235">
    <property type="term" value="C:receptor complex"/>
    <property type="evidence" value="ECO:0007669"/>
    <property type="project" value="TreeGrafter"/>
</dbReference>
<dbReference type="PRINTS" id="PR00261">
    <property type="entry name" value="LDLRECEPTOR"/>
</dbReference>
<feature type="repeat" description="LDL-receptor class B" evidence="15">
    <location>
        <begin position="536"/>
        <end position="580"/>
    </location>
</feature>
<proteinExistence type="inferred from homology"/>
<evidence type="ECO:0000256" key="9">
    <source>
        <dbReference type="ARBA" id="ARBA00023136"/>
    </source>
</evidence>
<keyword evidence="12" id="KW-0325">Glycoprotein</keyword>
<evidence type="ECO:0000256" key="1">
    <source>
        <dbReference type="ARBA" id="ARBA00004479"/>
    </source>
</evidence>
<feature type="disulfide bond" evidence="14">
    <location>
        <begin position="217"/>
        <end position="232"/>
    </location>
</feature>
<evidence type="ECO:0000256" key="16">
    <source>
        <dbReference type="SAM" id="MobiDB-lite"/>
    </source>
</evidence>
<dbReference type="InterPro" id="IPR036055">
    <property type="entry name" value="LDL_receptor-like_sf"/>
</dbReference>
<sequence>MRILALFLGACASIVTGHVVCQITEFRCDGNRCLPASWVCDGSPDCTDGSDEKPVNCPDRGMVALVRECRSNEFKCSNGNCIPSAWKCDGQDDCRDNSEESLQECAKCQVGEFQCIGNNHCISRSFTCNGIMDCDDGSDEANCERTQPPMLPHMFLCVNGRRIPKLWVCDGEDDCKDNSDETNCTSTTVAVNTTPAPLCLDNEYQCGMYCIMQSWVCDGKADCESGEDERGCPEECPPEYFKCANAGCIRERNVCDGNKNCEDGSDEQGCPTREPPVPDEDTCNTETHFLCHRNNKCIPKEKLCDGNDDCADGQDEIVEGCVNECDDRNNGGCAHECIDTREGHYCRCRKGYRLIRGFDCEDIDECTEQPGACSQRCTNTVGSFHCSCLPGYRRDPRNFTRCKADAGEPYLLFSHSYDIRRLRLRDGELTSIVNNTRLATAIDYQYSSHQIVWCNNKESNIMRADMTNPEGAEVLVEGENLVADGLAVDWIHNNIYYTDTKRSEVRMISWDGQYTKTVVNEHLRQPRAIVANPIDGYLYWTDWGNPPKIERSGLDGSNRMAMVSSPVVHWPNSITVDYASKKLYWCDGFYNKIMKSELDGSHVETVLYSPSVLRHPFSVSVFEDRMYWVDWSKIALFSADKFTGNDVEHVSAGHLLESPRVVHVLHPYRQPSGKNVCSSASCSHFCVRSALATPVCVCPDGYMISTWNSSFCIVETVKVPPTVPVPEWERANEVPSAEMPVNALPGTDTQKSTDTPQAGMILGVILGASVVLAAIIIVMVGYWRYRQAGTIKHSRFPNPVYRKTTDDDGGGYIIGQDQLLYSSPPDYQYSEDPENCLVEQDDVPLAPKK</sequence>
<dbReference type="PROSITE" id="PS50068">
    <property type="entry name" value="LDLRA_2"/>
    <property type="match status" value="7"/>
</dbReference>
<evidence type="ECO:0000313" key="20">
    <source>
        <dbReference type="EMBL" id="KAK4314935.1"/>
    </source>
</evidence>
<dbReference type="InterPro" id="IPR000152">
    <property type="entry name" value="EGF-type_Asp/Asn_hydroxyl_site"/>
</dbReference>
<dbReference type="GO" id="GO:0042562">
    <property type="term" value="F:hormone binding"/>
    <property type="evidence" value="ECO:0007669"/>
    <property type="project" value="TreeGrafter"/>
</dbReference>
<feature type="disulfide bond" evidence="14">
    <location>
        <begin position="69"/>
        <end position="81"/>
    </location>
</feature>
<keyword evidence="11" id="KW-0675">Receptor</keyword>
<dbReference type="InterPro" id="IPR011042">
    <property type="entry name" value="6-blade_b-propeller_TolB-like"/>
</dbReference>
<dbReference type="PROSITE" id="PS01187">
    <property type="entry name" value="EGF_CA"/>
    <property type="match status" value="1"/>
</dbReference>
<feature type="repeat" description="LDL-receptor class B" evidence="15">
    <location>
        <begin position="581"/>
        <end position="625"/>
    </location>
</feature>
<feature type="disulfide bond" evidence="14">
    <location>
        <begin position="236"/>
        <end position="248"/>
    </location>
</feature>
<dbReference type="SMART" id="SM00192">
    <property type="entry name" value="LDLa"/>
    <property type="match status" value="7"/>
</dbReference>
<evidence type="ECO:0000256" key="8">
    <source>
        <dbReference type="ARBA" id="ARBA00022989"/>
    </source>
</evidence>
<evidence type="ECO:0000256" key="14">
    <source>
        <dbReference type="PROSITE-ProRule" id="PRU00124"/>
    </source>
</evidence>
<feature type="signal peptide" evidence="18">
    <location>
        <begin position="1"/>
        <end position="17"/>
    </location>
</feature>
<dbReference type="CDD" id="cd00054">
    <property type="entry name" value="EGF_CA"/>
    <property type="match status" value="1"/>
</dbReference>
<dbReference type="InterPro" id="IPR051221">
    <property type="entry name" value="LDLR-related"/>
</dbReference>
<feature type="domain" description="EGF-like" evidence="19">
    <location>
        <begin position="362"/>
        <end position="403"/>
    </location>
</feature>
<evidence type="ECO:0000256" key="12">
    <source>
        <dbReference type="ARBA" id="ARBA00023180"/>
    </source>
</evidence>
<feature type="chain" id="PRO_5042098453" description="EGF-like domain-containing protein" evidence="18">
    <location>
        <begin position="18"/>
        <end position="849"/>
    </location>
</feature>
<keyword evidence="6 18" id="KW-0732">Signal</keyword>
<feature type="region of interest" description="Disordered" evidence="16">
    <location>
        <begin position="824"/>
        <end position="849"/>
    </location>
</feature>
<dbReference type="Gene3D" id="2.120.10.30">
    <property type="entry name" value="TolB, C-terminal domain"/>
    <property type="match status" value="1"/>
</dbReference>
<feature type="disulfide bond" evidence="14">
    <location>
        <begin position="157"/>
        <end position="175"/>
    </location>
</feature>
<evidence type="ECO:0000256" key="18">
    <source>
        <dbReference type="SAM" id="SignalP"/>
    </source>
</evidence>
<dbReference type="CDD" id="cd00112">
    <property type="entry name" value="LDLa"/>
    <property type="match status" value="7"/>
</dbReference>
<dbReference type="SMART" id="SM00179">
    <property type="entry name" value="EGF_CA"/>
    <property type="match status" value="2"/>
</dbReference>
<keyword evidence="9 17" id="KW-0472">Membrane</keyword>
<feature type="repeat" description="LDL-receptor class B" evidence="15">
    <location>
        <begin position="493"/>
        <end position="535"/>
    </location>
</feature>
<dbReference type="SMART" id="SM00135">
    <property type="entry name" value="LY"/>
    <property type="match status" value="5"/>
</dbReference>
<feature type="transmembrane region" description="Helical" evidence="17">
    <location>
        <begin position="760"/>
        <end position="785"/>
    </location>
</feature>
<dbReference type="Pfam" id="PF00058">
    <property type="entry name" value="Ldl_recept_b"/>
    <property type="match status" value="1"/>
</dbReference>
<dbReference type="Pfam" id="PF00057">
    <property type="entry name" value="Ldl_recept_a"/>
    <property type="match status" value="7"/>
</dbReference>
<dbReference type="SUPFAM" id="SSF63825">
    <property type="entry name" value="YWTD domain"/>
    <property type="match status" value="1"/>
</dbReference>
<accession>A0AAE1PWJ3</accession>
<evidence type="ECO:0000256" key="2">
    <source>
        <dbReference type="ARBA" id="ARBA00009939"/>
    </source>
</evidence>
<evidence type="ECO:0000256" key="6">
    <source>
        <dbReference type="ARBA" id="ARBA00022729"/>
    </source>
</evidence>
<keyword evidence="10 14" id="KW-1015">Disulfide bond</keyword>
<keyword evidence="21" id="KW-1185">Reference proteome</keyword>
<dbReference type="Gene3D" id="4.10.400.10">
    <property type="entry name" value="Low-density Lipoprotein Receptor"/>
    <property type="match status" value="7"/>
</dbReference>
<feature type="disulfide bond" evidence="14">
    <location>
        <begin position="28"/>
        <end position="46"/>
    </location>
</feature>
<dbReference type="Pfam" id="PF07645">
    <property type="entry name" value="EGF_CA"/>
    <property type="match status" value="1"/>
</dbReference>
<dbReference type="InterPro" id="IPR000033">
    <property type="entry name" value="LDLR_classB_rpt"/>
</dbReference>
<evidence type="ECO:0000313" key="21">
    <source>
        <dbReference type="Proteomes" id="UP001292094"/>
    </source>
</evidence>
<name>A0AAE1PWJ3_9EUCA</name>
<dbReference type="InterPro" id="IPR018097">
    <property type="entry name" value="EGF_Ca-bd_CS"/>
</dbReference>
<dbReference type="PROSITE" id="PS01209">
    <property type="entry name" value="LDLRA_1"/>
    <property type="match status" value="3"/>
</dbReference>
<dbReference type="PROSITE" id="PS50026">
    <property type="entry name" value="EGF_3"/>
    <property type="match status" value="1"/>
</dbReference>
<dbReference type="GO" id="GO:0016324">
    <property type="term" value="C:apical plasma membrane"/>
    <property type="evidence" value="ECO:0007669"/>
    <property type="project" value="TreeGrafter"/>
</dbReference>
<evidence type="ECO:0000256" key="15">
    <source>
        <dbReference type="PROSITE-ProRule" id="PRU00461"/>
    </source>
</evidence>
<dbReference type="PANTHER" id="PTHR22722:SF14">
    <property type="entry name" value="MEGALIN, ISOFORM A"/>
    <property type="match status" value="1"/>
</dbReference>
<feature type="disulfide bond" evidence="14">
    <location>
        <begin position="128"/>
        <end position="143"/>
    </location>
</feature>
<evidence type="ECO:0000256" key="13">
    <source>
        <dbReference type="PROSITE-ProRule" id="PRU00076"/>
    </source>
</evidence>
<dbReference type="InterPro" id="IPR000742">
    <property type="entry name" value="EGF"/>
</dbReference>
<protein>
    <recommendedName>
        <fullName evidence="19">EGF-like domain-containing protein</fullName>
    </recommendedName>
</protein>
<comment type="similarity">
    <text evidence="2">Belongs to the LDLR family.</text>
</comment>
<dbReference type="InterPro" id="IPR009030">
    <property type="entry name" value="Growth_fac_rcpt_cys_sf"/>
</dbReference>
<comment type="caution">
    <text evidence="20">The sequence shown here is derived from an EMBL/GenBank/DDBJ whole genome shotgun (WGS) entry which is preliminary data.</text>
</comment>
<dbReference type="GO" id="GO:0006898">
    <property type="term" value="P:receptor-mediated endocytosis"/>
    <property type="evidence" value="ECO:0007669"/>
    <property type="project" value="TreeGrafter"/>
</dbReference>
<keyword evidence="5 17" id="KW-0812">Transmembrane</keyword>
<dbReference type="InterPro" id="IPR002172">
    <property type="entry name" value="LDrepeatLR_classA_rpt"/>
</dbReference>
<dbReference type="PANTHER" id="PTHR22722">
    <property type="entry name" value="LOW-DENSITY LIPOPROTEIN RECEPTOR-RELATED PROTEIN 2-RELATED"/>
    <property type="match status" value="1"/>
</dbReference>
<keyword evidence="4" id="KW-0254">Endocytosis</keyword>
<keyword evidence="8 17" id="KW-1133">Transmembrane helix</keyword>
<dbReference type="SMART" id="SM00181">
    <property type="entry name" value="EGF"/>
    <property type="match status" value="5"/>
</dbReference>
<evidence type="ECO:0000256" key="5">
    <source>
        <dbReference type="ARBA" id="ARBA00022692"/>
    </source>
</evidence>
<evidence type="ECO:0000259" key="19">
    <source>
        <dbReference type="PROSITE" id="PS50026"/>
    </source>
</evidence>
<organism evidence="20 21">
    <name type="scientific">Petrolisthes manimaculis</name>
    <dbReference type="NCBI Taxonomy" id="1843537"/>
    <lineage>
        <taxon>Eukaryota</taxon>
        <taxon>Metazoa</taxon>
        <taxon>Ecdysozoa</taxon>
        <taxon>Arthropoda</taxon>
        <taxon>Crustacea</taxon>
        <taxon>Multicrustacea</taxon>
        <taxon>Malacostraca</taxon>
        <taxon>Eumalacostraca</taxon>
        <taxon>Eucarida</taxon>
        <taxon>Decapoda</taxon>
        <taxon>Pleocyemata</taxon>
        <taxon>Anomura</taxon>
        <taxon>Galatheoidea</taxon>
        <taxon>Porcellanidae</taxon>
        <taxon>Petrolisthes</taxon>
    </lineage>
</organism>
<comment type="subcellular location">
    <subcellularLocation>
        <location evidence="1">Membrane</location>
        <topology evidence="1">Single-pass type I membrane protein</topology>
    </subcellularLocation>
</comment>
<feature type="disulfide bond" evidence="14">
    <location>
        <begin position="21"/>
        <end position="33"/>
    </location>
</feature>
<dbReference type="Proteomes" id="UP001292094">
    <property type="component" value="Unassembled WGS sequence"/>
</dbReference>
<evidence type="ECO:0000256" key="3">
    <source>
        <dbReference type="ARBA" id="ARBA00022536"/>
    </source>
</evidence>
<dbReference type="FunFam" id="2.10.25.10:FF:000009">
    <property type="entry name" value="Low-density lipoprotein receptor isoform 1"/>
    <property type="match status" value="1"/>
</dbReference>
<feature type="compositionally biased region" description="Acidic residues" evidence="16">
    <location>
        <begin position="829"/>
        <end position="842"/>
    </location>
</feature>
<dbReference type="SUPFAM" id="SSF57424">
    <property type="entry name" value="LDL receptor-like module"/>
    <property type="match status" value="6"/>
</dbReference>
<feature type="disulfide bond" evidence="14">
    <location>
        <begin position="243"/>
        <end position="261"/>
    </location>
</feature>
<evidence type="ECO:0000256" key="11">
    <source>
        <dbReference type="ARBA" id="ARBA00023170"/>
    </source>
</evidence>
<dbReference type="InterPro" id="IPR023415">
    <property type="entry name" value="LDLR_class-A_CS"/>
</dbReference>
<feature type="disulfide bond" evidence="14">
    <location>
        <begin position="169"/>
        <end position="184"/>
    </location>
</feature>
<dbReference type="FunFam" id="4.10.400.10:FF:000002">
    <property type="entry name" value="Low-density lipoprotein receptor-related protein 1"/>
    <property type="match status" value="2"/>
</dbReference>
<reference evidence="20" key="1">
    <citation type="submission" date="2023-11" db="EMBL/GenBank/DDBJ databases">
        <title>Genome assemblies of two species of porcelain crab, Petrolisthes cinctipes and Petrolisthes manimaculis (Anomura: Porcellanidae).</title>
        <authorList>
            <person name="Angst P."/>
        </authorList>
    </citation>
    <scope>NUCLEOTIDE SEQUENCE</scope>
    <source>
        <strain evidence="20">PB745_02</strain>
        <tissue evidence="20">Gill</tissue>
    </source>
</reference>
<evidence type="ECO:0000256" key="7">
    <source>
        <dbReference type="ARBA" id="ARBA00022737"/>
    </source>
</evidence>
<evidence type="ECO:0000256" key="4">
    <source>
        <dbReference type="ARBA" id="ARBA00022583"/>
    </source>
</evidence>
<feature type="disulfide bond" evidence="14">
    <location>
        <begin position="76"/>
        <end position="94"/>
    </location>
</feature>
<dbReference type="PROSITE" id="PS51120">
    <property type="entry name" value="LDLRB"/>
    <property type="match status" value="3"/>
</dbReference>
<dbReference type="GO" id="GO:0005509">
    <property type="term" value="F:calcium ion binding"/>
    <property type="evidence" value="ECO:0007669"/>
    <property type="project" value="InterPro"/>
</dbReference>
<dbReference type="SUPFAM" id="SSF57184">
    <property type="entry name" value="Growth factor receptor domain"/>
    <property type="match status" value="1"/>
</dbReference>
<dbReference type="EMBL" id="JAWZYT010001168">
    <property type="protein sequence ID" value="KAK4314935.1"/>
    <property type="molecule type" value="Genomic_DNA"/>
</dbReference>